<dbReference type="OrthoDB" id="5348546at2759"/>
<dbReference type="SUPFAM" id="SSF49879">
    <property type="entry name" value="SMAD/FHA domain"/>
    <property type="match status" value="1"/>
</dbReference>
<evidence type="ECO:0000313" key="4">
    <source>
        <dbReference type="Proteomes" id="UP001150538"/>
    </source>
</evidence>
<organism evidence="3 4">
    <name type="scientific">Mycoemilia scoparia</name>
    <dbReference type="NCBI Taxonomy" id="417184"/>
    <lineage>
        <taxon>Eukaryota</taxon>
        <taxon>Fungi</taxon>
        <taxon>Fungi incertae sedis</taxon>
        <taxon>Zoopagomycota</taxon>
        <taxon>Kickxellomycotina</taxon>
        <taxon>Kickxellomycetes</taxon>
        <taxon>Kickxellales</taxon>
        <taxon>Kickxellaceae</taxon>
        <taxon>Mycoemilia</taxon>
    </lineage>
</organism>
<evidence type="ECO:0000313" key="3">
    <source>
        <dbReference type="EMBL" id="KAJ1911584.1"/>
    </source>
</evidence>
<feature type="compositionally biased region" description="Basic residues" evidence="1">
    <location>
        <begin position="565"/>
        <end position="576"/>
    </location>
</feature>
<reference evidence="3" key="1">
    <citation type="submission" date="2022-07" db="EMBL/GenBank/DDBJ databases">
        <title>Phylogenomic reconstructions and comparative analyses of Kickxellomycotina fungi.</title>
        <authorList>
            <person name="Reynolds N.K."/>
            <person name="Stajich J.E."/>
            <person name="Barry K."/>
            <person name="Grigoriev I.V."/>
            <person name="Crous P."/>
            <person name="Smith M.E."/>
        </authorList>
    </citation>
    <scope>NUCLEOTIDE SEQUENCE</scope>
    <source>
        <strain evidence="3">NBRC 100468</strain>
    </source>
</reference>
<dbReference type="Gene3D" id="2.60.200.20">
    <property type="match status" value="1"/>
</dbReference>
<comment type="caution">
    <text evidence="3">The sequence shown here is derived from an EMBL/GenBank/DDBJ whole genome shotgun (WGS) entry which is preliminary data.</text>
</comment>
<feature type="domain" description="FHA" evidence="2">
    <location>
        <begin position="44"/>
        <end position="100"/>
    </location>
</feature>
<dbReference type="PROSITE" id="PS50006">
    <property type="entry name" value="FHA_DOMAIN"/>
    <property type="match status" value="1"/>
</dbReference>
<dbReference type="Proteomes" id="UP001150538">
    <property type="component" value="Unassembled WGS sequence"/>
</dbReference>
<feature type="region of interest" description="Disordered" evidence="1">
    <location>
        <begin position="271"/>
        <end position="365"/>
    </location>
</feature>
<feature type="compositionally biased region" description="Low complexity" evidence="1">
    <location>
        <begin position="318"/>
        <end position="344"/>
    </location>
</feature>
<keyword evidence="4" id="KW-1185">Reference proteome</keyword>
<sequence length="576" mass="63929">MATTTGRRRNGRVLASGCYYADSHPKNNNPLATKVIYGDYGQTLLIGRGKACHITLPSHLNCISRVHAEISPNNSSSVDSDGFSAKILGLNGIKIDGTLYTRNTVANLSDGSVLDFVGMKFQFREPQLTHPRALLFEQDSKSSTVPEGLGPNQKRFGLGMYDGQIPPSSPPPMFMNDDGQHMGDFRPLSPLDDTHMMALRLDAEDMEEIDVCTIDPTSHGIKQEPKLDAKETKSPQKIIKKSLPRKKTTATSPVLDSEMTLVSSPKIERTIKRRHSITDDDNSNSENHDADELESLVEDEDAQDRYTSELSELIGPIHPHTPTKHTTTASRTTGSSPSPIQSGSSKKKLDRSEEEKKWRYTAPTNPLPVSIPPHTSLQELIIECMVFSSRTSLTVTDIISSLKSSNPSLFLRPASENPKTTATAFPSPSAITKIWRSHIIHTLYNTPCFGHVARNVKDASNKQVEDQWHYDASLDTNADRRDTYQGIVRTARRCTLKDKQYYFKPPPKLPAHRRYKDRIHPATTTTNSNNGSHKENISNSNNFRAKLAQRELSPSKVINVGSGGGKKRVNKVRKLA</sequence>
<dbReference type="EMBL" id="JANBPU010000432">
    <property type="protein sequence ID" value="KAJ1911584.1"/>
    <property type="molecule type" value="Genomic_DNA"/>
</dbReference>
<feature type="region of interest" description="Disordered" evidence="1">
    <location>
        <begin position="557"/>
        <end position="576"/>
    </location>
</feature>
<dbReference type="InterPro" id="IPR008984">
    <property type="entry name" value="SMAD_FHA_dom_sf"/>
</dbReference>
<dbReference type="InterPro" id="IPR000253">
    <property type="entry name" value="FHA_dom"/>
</dbReference>
<dbReference type="AlphaFoldDB" id="A0A9W8DIY1"/>
<protein>
    <recommendedName>
        <fullName evidence="2">FHA domain-containing protein</fullName>
    </recommendedName>
</protein>
<feature type="compositionally biased region" description="Basic residues" evidence="1">
    <location>
        <begin position="238"/>
        <end position="248"/>
    </location>
</feature>
<evidence type="ECO:0000256" key="1">
    <source>
        <dbReference type="SAM" id="MobiDB-lite"/>
    </source>
</evidence>
<proteinExistence type="predicted"/>
<dbReference type="Pfam" id="PF00498">
    <property type="entry name" value="FHA"/>
    <property type="match status" value="1"/>
</dbReference>
<name>A0A9W8DIY1_9FUNG</name>
<feature type="region of interest" description="Disordered" evidence="1">
    <location>
        <begin position="217"/>
        <end position="252"/>
    </location>
</feature>
<evidence type="ECO:0000259" key="2">
    <source>
        <dbReference type="PROSITE" id="PS50006"/>
    </source>
</evidence>
<dbReference type="SMART" id="SM00240">
    <property type="entry name" value="FHA"/>
    <property type="match status" value="1"/>
</dbReference>
<dbReference type="CDD" id="cd00060">
    <property type="entry name" value="FHA"/>
    <property type="match status" value="1"/>
</dbReference>
<accession>A0A9W8DIY1</accession>
<feature type="compositionally biased region" description="Acidic residues" evidence="1">
    <location>
        <begin position="279"/>
        <end position="302"/>
    </location>
</feature>
<feature type="compositionally biased region" description="Basic and acidic residues" evidence="1">
    <location>
        <begin position="221"/>
        <end position="234"/>
    </location>
</feature>
<gene>
    <name evidence="3" type="ORF">H4219_005893</name>
</gene>